<name>A0A1G4IVK9_9SACH</name>
<feature type="domain" description="RRM" evidence="9">
    <location>
        <begin position="19"/>
        <end position="102"/>
    </location>
</feature>
<dbReference type="InterPro" id="IPR050374">
    <property type="entry name" value="RRT5_SRSF_SR"/>
</dbReference>
<dbReference type="InterPro" id="IPR035979">
    <property type="entry name" value="RBD_domain_sf"/>
</dbReference>
<dbReference type="InterPro" id="IPR034244">
    <property type="entry name" value="Rrt5_RRM1"/>
</dbReference>
<evidence type="ECO:0000259" key="9">
    <source>
        <dbReference type="PROSITE" id="PS50102"/>
    </source>
</evidence>
<dbReference type="InterPro" id="IPR000504">
    <property type="entry name" value="RRM_dom"/>
</dbReference>
<dbReference type="InterPro" id="IPR012677">
    <property type="entry name" value="Nucleotide-bd_a/b_plait_sf"/>
</dbReference>
<keyword evidence="5" id="KW-0805">Transcription regulation</keyword>
<dbReference type="Pfam" id="PF00076">
    <property type="entry name" value="RRM_1"/>
    <property type="match status" value="1"/>
</dbReference>
<dbReference type="GO" id="GO:0005634">
    <property type="term" value="C:nucleus"/>
    <property type="evidence" value="ECO:0007669"/>
    <property type="project" value="TreeGrafter"/>
</dbReference>
<gene>
    <name evidence="10" type="ORF">LAMI_0B04610G</name>
</gene>
<comment type="function">
    <text evidence="1">May be involved in the modulation of rDNA transcription.</text>
</comment>
<protein>
    <recommendedName>
        <fullName evidence="3">Regulator of rDNA transcription protein 5</fullName>
    </recommendedName>
</protein>
<dbReference type="Proteomes" id="UP000191024">
    <property type="component" value="Chromosome B"/>
</dbReference>
<dbReference type="STRING" id="1230905.A0A1G4IVK9"/>
<evidence type="ECO:0000256" key="6">
    <source>
        <dbReference type="ARBA" id="ARBA00023163"/>
    </source>
</evidence>
<evidence type="ECO:0000256" key="2">
    <source>
        <dbReference type="ARBA" id="ARBA00006567"/>
    </source>
</evidence>
<reference evidence="10 11" key="1">
    <citation type="submission" date="2016-03" db="EMBL/GenBank/DDBJ databases">
        <authorList>
            <person name="Devillers H."/>
        </authorList>
    </citation>
    <scope>NUCLEOTIDE SEQUENCE [LARGE SCALE GENOMIC DNA]</scope>
    <source>
        <strain evidence="10">CBS 11717</strain>
    </source>
</reference>
<dbReference type="GO" id="GO:0003729">
    <property type="term" value="F:mRNA binding"/>
    <property type="evidence" value="ECO:0007669"/>
    <property type="project" value="TreeGrafter"/>
</dbReference>
<dbReference type="InterPro" id="IPR034247">
    <property type="entry name" value="Rrt5_RRM2"/>
</dbReference>
<evidence type="ECO:0000256" key="8">
    <source>
        <dbReference type="SAM" id="MobiDB-lite"/>
    </source>
</evidence>
<comment type="similarity">
    <text evidence="2">Belongs to the RRT5 family.</text>
</comment>
<dbReference type="PROSITE" id="PS50102">
    <property type="entry name" value="RRM"/>
    <property type="match status" value="1"/>
</dbReference>
<keyword evidence="4 7" id="KW-0694">RNA-binding</keyword>
<organism evidence="10 11">
    <name type="scientific">Lachancea mirantina</name>
    <dbReference type="NCBI Taxonomy" id="1230905"/>
    <lineage>
        <taxon>Eukaryota</taxon>
        <taxon>Fungi</taxon>
        <taxon>Dikarya</taxon>
        <taxon>Ascomycota</taxon>
        <taxon>Saccharomycotina</taxon>
        <taxon>Saccharomycetes</taxon>
        <taxon>Saccharomycetales</taxon>
        <taxon>Saccharomycetaceae</taxon>
        <taxon>Lachancea</taxon>
    </lineage>
</organism>
<dbReference type="PANTHER" id="PTHR23003">
    <property type="entry name" value="RNA RECOGNITION MOTIF RRM DOMAIN CONTAINING PROTEIN"/>
    <property type="match status" value="1"/>
</dbReference>
<dbReference type="CDD" id="cd12410">
    <property type="entry name" value="RRM2_RRT5"/>
    <property type="match status" value="1"/>
</dbReference>
<sequence>MTAAAESGSDPASTSIPSKRVYISNLSFNATEEELRELLANFKLVSVLIPSQTVRGFRSSSVRPLGIGYADFASAEEAGKAIEELNGIQFKDRTLRLKPYVPYSPRAPNKKPQKSKVGGSKLKKNSSKILEHESCNEGECLVAEPPSALVPAGTSVFEQEHPEPLSEDTVYCAYLPSNVTDIDLREFFKDYKPQDIYVFRNSGSRRGLYFHRRFTAALVTLGKPEALKDCIEQLSKTKSLGKKKIILRPARLSKIQEVQQAAARKLAAERAKTELELLEAETTRVEIPATEQV</sequence>
<evidence type="ECO:0000256" key="7">
    <source>
        <dbReference type="PROSITE-ProRule" id="PRU00176"/>
    </source>
</evidence>
<accession>A0A1G4IVK9</accession>
<dbReference type="EMBL" id="LT598464">
    <property type="protein sequence ID" value="SCU81049.1"/>
    <property type="molecule type" value="Genomic_DNA"/>
</dbReference>
<dbReference type="Gene3D" id="3.30.70.330">
    <property type="match status" value="2"/>
</dbReference>
<dbReference type="GO" id="GO:0005737">
    <property type="term" value="C:cytoplasm"/>
    <property type="evidence" value="ECO:0007669"/>
    <property type="project" value="TreeGrafter"/>
</dbReference>
<dbReference type="PANTHER" id="PTHR23003:SF54">
    <property type="entry name" value="REGULATOR OF RDNA TRANSCRIPTION PROTEIN 5"/>
    <property type="match status" value="1"/>
</dbReference>
<keyword evidence="6" id="KW-0804">Transcription</keyword>
<feature type="region of interest" description="Disordered" evidence="8">
    <location>
        <begin position="100"/>
        <end position="123"/>
    </location>
</feature>
<dbReference type="SMART" id="SM00360">
    <property type="entry name" value="RRM"/>
    <property type="match status" value="2"/>
</dbReference>
<dbReference type="CDD" id="cd12409">
    <property type="entry name" value="RRM1_RRT5"/>
    <property type="match status" value="1"/>
</dbReference>
<keyword evidence="11" id="KW-1185">Reference proteome</keyword>
<evidence type="ECO:0000256" key="3">
    <source>
        <dbReference type="ARBA" id="ARBA00015811"/>
    </source>
</evidence>
<evidence type="ECO:0000256" key="1">
    <source>
        <dbReference type="ARBA" id="ARBA00003119"/>
    </source>
</evidence>
<dbReference type="GO" id="GO:1990904">
    <property type="term" value="C:ribonucleoprotein complex"/>
    <property type="evidence" value="ECO:0007669"/>
    <property type="project" value="TreeGrafter"/>
</dbReference>
<dbReference type="SUPFAM" id="SSF54928">
    <property type="entry name" value="RNA-binding domain, RBD"/>
    <property type="match status" value="2"/>
</dbReference>
<evidence type="ECO:0000256" key="5">
    <source>
        <dbReference type="ARBA" id="ARBA00023015"/>
    </source>
</evidence>
<evidence type="ECO:0000256" key="4">
    <source>
        <dbReference type="ARBA" id="ARBA00022884"/>
    </source>
</evidence>
<evidence type="ECO:0000313" key="11">
    <source>
        <dbReference type="Proteomes" id="UP000191024"/>
    </source>
</evidence>
<proteinExistence type="inferred from homology"/>
<dbReference type="AlphaFoldDB" id="A0A1G4IVK9"/>
<evidence type="ECO:0000313" key="10">
    <source>
        <dbReference type="EMBL" id="SCU81049.1"/>
    </source>
</evidence>
<dbReference type="OrthoDB" id="439808at2759"/>